<dbReference type="Proteomes" id="UP000722750">
    <property type="component" value="Unassembled WGS sequence"/>
</dbReference>
<keyword evidence="4" id="KW-0808">Transferase</keyword>
<evidence type="ECO:0000256" key="5">
    <source>
        <dbReference type="ARBA" id="ARBA00022801"/>
    </source>
</evidence>
<organism evidence="12 13">
    <name type="scientific">Candidatus Scalindua arabica</name>
    <dbReference type="NCBI Taxonomy" id="1127984"/>
    <lineage>
        <taxon>Bacteria</taxon>
        <taxon>Pseudomonadati</taxon>
        <taxon>Planctomycetota</taxon>
        <taxon>Candidatus Brocadiia</taxon>
        <taxon>Candidatus Brocadiales</taxon>
        <taxon>Candidatus Scalinduaceae</taxon>
        <taxon>Candidatus Scalindua</taxon>
    </lineage>
</organism>
<gene>
    <name evidence="12" type="ORF">MAG551_00956</name>
</gene>
<evidence type="ECO:0000256" key="6">
    <source>
        <dbReference type="ARBA" id="ARBA00022960"/>
    </source>
</evidence>
<dbReference type="SUPFAM" id="SSF54106">
    <property type="entry name" value="LysM domain"/>
    <property type="match status" value="1"/>
</dbReference>
<dbReference type="SUPFAM" id="SSF141523">
    <property type="entry name" value="L,D-transpeptidase catalytic domain-like"/>
    <property type="match status" value="1"/>
</dbReference>
<keyword evidence="5" id="KW-0378">Hydrolase</keyword>
<dbReference type="Pfam" id="PF03734">
    <property type="entry name" value="YkuD"/>
    <property type="match status" value="1"/>
</dbReference>
<dbReference type="GO" id="GO:0005576">
    <property type="term" value="C:extracellular region"/>
    <property type="evidence" value="ECO:0007669"/>
    <property type="project" value="TreeGrafter"/>
</dbReference>
<dbReference type="CDD" id="cd16913">
    <property type="entry name" value="YkuD_like"/>
    <property type="match status" value="1"/>
</dbReference>
<dbReference type="GO" id="GO:0008360">
    <property type="term" value="P:regulation of cell shape"/>
    <property type="evidence" value="ECO:0007669"/>
    <property type="project" value="UniProtKB-UniRule"/>
</dbReference>
<evidence type="ECO:0000256" key="7">
    <source>
        <dbReference type="ARBA" id="ARBA00022984"/>
    </source>
</evidence>
<evidence type="ECO:0008006" key="14">
    <source>
        <dbReference type="Google" id="ProtNLM"/>
    </source>
</evidence>
<comment type="pathway">
    <text evidence="1 9">Cell wall biogenesis; peptidoglycan biosynthesis.</text>
</comment>
<protein>
    <recommendedName>
        <fullName evidence="14">LysM domain-containing protein</fullName>
    </recommendedName>
</protein>
<accession>A0A941W2A2</accession>
<evidence type="ECO:0000259" key="10">
    <source>
        <dbReference type="PROSITE" id="PS51782"/>
    </source>
</evidence>
<dbReference type="CDD" id="cd00118">
    <property type="entry name" value="LysM"/>
    <property type="match status" value="1"/>
</dbReference>
<evidence type="ECO:0000256" key="3">
    <source>
        <dbReference type="ARBA" id="ARBA00022676"/>
    </source>
</evidence>
<dbReference type="InterPro" id="IPR018392">
    <property type="entry name" value="LysM"/>
</dbReference>
<comment type="caution">
    <text evidence="12">The sequence shown here is derived from an EMBL/GenBank/DDBJ whole genome shotgun (WGS) entry which is preliminary data.</text>
</comment>
<evidence type="ECO:0000256" key="1">
    <source>
        <dbReference type="ARBA" id="ARBA00004752"/>
    </source>
</evidence>
<feature type="domain" description="LysM" evidence="10">
    <location>
        <begin position="133"/>
        <end position="176"/>
    </location>
</feature>
<evidence type="ECO:0000313" key="12">
    <source>
        <dbReference type="EMBL" id="MBS1257903.1"/>
    </source>
</evidence>
<evidence type="ECO:0000313" key="13">
    <source>
        <dbReference type="Proteomes" id="UP000722750"/>
    </source>
</evidence>
<dbReference type="GO" id="GO:0018104">
    <property type="term" value="P:peptidoglycan-protein cross-linking"/>
    <property type="evidence" value="ECO:0007669"/>
    <property type="project" value="TreeGrafter"/>
</dbReference>
<dbReference type="InterPro" id="IPR005490">
    <property type="entry name" value="LD_TPept_cat_dom"/>
</dbReference>
<dbReference type="SMART" id="SM00257">
    <property type="entry name" value="LysM"/>
    <property type="match status" value="1"/>
</dbReference>
<dbReference type="Gene3D" id="2.40.440.10">
    <property type="entry name" value="L,D-transpeptidase catalytic domain-like"/>
    <property type="match status" value="1"/>
</dbReference>
<reference evidence="12" key="1">
    <citation type="journal article" date="2021" name="ISME J.">
        <title>Fine-scale metabolic discontinuity in a stratified prokaryote microbiome of a Red Sea deep halocline.</title>
        <authorList>
            <person name="Michoud G."/>
            <person name="Ngugi D.K."/>
            <person name="Barozzi A."/>
            <person name="Merlino G."/>
            <person name="Calleja M.L."/>
            <person name="Delgado-Huertas A."/>
            <person name="Moran X.A.G."/>
            <person name="Daffonchio D."/>
        </authorList>
    </citation>
    <scope>NUCLEOTIDE SEQUENCE</scope>
    <source>
        <strain evidence="12">SuakinDeep_MAG55_1</strain>
    </source>
</reference>
<dbReference type="AlphaFoldDB" id="A0A941W2A2"/>
<dbReference type="PROSITE" id="PS51782">
    <property type="entry name" value="LYSM"/>
    <property type="match status" value="1"/>
</dbReference>
<evidence type="ECO:0000259" key="11">
    <source>
        <dbReference type="PROSITE" id="PS52029"/>
    </source>
</evidence>
<sequence>MKNLIYRNIIINLSCLLMLHCFNTTENVYGKDNKSYITEGDIIITTDDLDKVPDVEPPEKAVTPDVKKEGKKGFSYKLVAEYLKNGKKYEARNELSDLYFAETDKARRAEIKSKLNELNAELVFSREPSQDAFIYVVRPGDSLIKIASKFNTNYEFIMRINNKHRTSIRVGERLKILKGNVTVLVDKSDYTLTLLLDGHFIKQYPVGTGKADKTPEGKFSIDNKLINPVWYSPDGIYQFGDPENVLGTRWIGFEDKKGLYGYGIHGTTDPDSIGKEMSNGCIRLRNEDVEDLFDYVRSKMTVVIQK</sequence>
<evidence type="ECO:0000256" key="8">
    <source>
        <dbReference type="ARBA" id="ARBA00023316"/>
    </source>
</evidence>
<dbReference type="GO" id="GO:0071972">
    <property type="term" value="F:peptidoglycan L,D-transpeptidase activity"/>
    <property type="evidence" value="ECO:0007669"/>
    <property type="project" value="TreeGrafter"/>
</dbReference>
<dbReference type="PANTHER" id="PTHR30582:SF24">
    <property type="entry name" value="L,D-TRANSPEPTIDASE ERFK_SRFK-RELATED"/>
    <property type="match status" value="1"/>
</dbReference>
<comment type="similarity">
    <text evidence="2">Belongs to the YkuD family.</text>
</comment>
<dbReference type="PANTHER" id="PTHR30582">
    <property type="entry name" value="L,D-TRANSPEPTIDASE"/>
    <property type="match status" value="1"/>
</dbReference>
<dbReference type="EMBL" id="JAANXD010000041">
    <property type="protein sequence ID" value="MBS1257903.1"/>
    <property type="molecule type" value="Genomic_DNA"/>
</dbReference>
<dbReference type="Pfam" id="PF01476">
    <property type="entry name" value="LysM"/>
    <property type="match status" value="1"/>
</dbReference>
<dbReference type="InterPro" id="IPR050979">
    <property type="entry name" value="LD-transpeptidase"/>
</dbReference>
<dbReference type="PROSITE" id="PS52029">
    <property type="entry name" value="LD_TPASE"/>
    <property type="match status" value="1"/>
</dbReference>
<dbReference type="GO" id="GO:0016757">
    <property type="term" value="F:glycosyltransferase activity"/>
    <property type="evidence" value="ECO:0007669"/>
    <property type="project" value="UniProtKB-KW"/>
</dbReference>
<dbReference type="GO" id="GO:0071555">
    <property type="term" value="P:cell wall organization"/>
    <property type="evidence" value="ECO:0007669"/>
    <property type="project" value="UniProtKB-UniRule"/>
</dbReference>
<evidence type="ECO:0000256" key="2">
    <source>
        <dbReference type="ARBA" id="ARBA00005992"/>
    </source>
</evidence>
<name>A0A941W2A2_9BACT</name>
<dbReference type="InterPro" id="IPR038063">
    <property type="entry name" value="Transpep_catalytic_dom"/>
</dbReference>
<evidence type="ECO:0000256" key="4">
    <source>
        <dbReference type="ARBA" id="ARBA00022679"/>
    </source>
</evidence>
<feature type="active site" description="Proton donor/acceptor" evidence="9">
    <location>
        <position position="265"/>
    </location>
</feature>
<keyword evidence="3" id="KW-0328">Glycosyltransferase</keyword>
<keyword evidence="8 9" id="KW-0961">Cell wall biogenesis/degradation</keyword>
<evidence type="ECO:0000256" key="9">
    <source>
        <dbReference type="PROSITE-ProRule" id="PRU01373"/>
    </source>
</evidence>
<keyword evidence="7 9" id="KW-0573">Peptidoglycan synthesis</keyword>
<dbReference type="Gene3D" id="3.10.350.10">
    <property type="entry name" value="LysM domain"/>
    <property type="match status" value="1"/>
</dbReference>
<feature type="domain" description="L,D-TPase catalytic" evidence="11">
    <location>
        <begin position="181"/>
        <end position="305"/>
    </location>
</feature>
<keyword evidence="6 9" id="KW-0133">Cell shape</keyword>
<proteinExistence type="inferred from homology"/>
<dbReference type="InterPro" id="IPR036779">
    <property type="entry name" value="LysM_dom_sf"/>
</dbReference>
<feature type="active site" description="Nucleophile" evidence="9">
    <location>
        <position position="281"/>
    </location>
</feature>